<dbReference type="CDD" id="cd21133">
    <property type="entry name" value="EVE"/>
    <property type="match status" value="1"/>
</dbReference>
<gene>
    <name evidence="5" type="ORF">DB88DRAFT_494106</name>
</gene>
<accession>A0AAD9CZB7</accession>
<dbReference type="SUPFAM" id="SSF88697">
    <property type="entry name" value="PUA domain-like"/>
    <property type="match status" value="1"/>
</dbReference>
<dbReference type="GO" id="GO:0005634">
    <property type="term" value="C:nucleus"/>
    <property type="evidence" value="ECO:0007669"/>
    <property type="project" value="UniProtKB-SubCell"/>
</dbReference>
<dbReference type="PANTHER" id="PTHR14087:SF7">
    <property type="entry name" value="THYMOCYTE NUCLEAR PROTEIN 1"/>
    <property type="match status" value="1"/>
</dbReference>
<dbReference type="AlphaFoldDB" id="A0AAD9CZB7"/>
<proteinExistence type="predicted"/>
<dbReference type="FunFam" id="3.10.590.10:FF:000006">
    <property type="entry name" value="Chromosome 7, whole genome shotgun sequence"/>
    <property type="match status" value="1"/>
</dbReference>
<feature type="compositionally biased region" description="Polar residues" evidence="3">
    <location>
        <begin position="222"/>
        <end position="234"/>
    </location>
</feature>
<feature type="region of interest" description="Disordered" evidence="3">
    <location>
        <begin position="179"/>
        <end position="249"/>
    </location>
</feature>
<dbReference type="EMBL" id="JAODAN010000007">
    <property type="protein sequence ID" value="KAK1923178.1"/>
    <property type="molecule type" value="Genomic_DNA"/>
</dbReference>
<dbReference type="Pfam" id="PF01878">
    <property type="entry name" value="EVE"/>
    <property type="match status" value="1"/>
</dbReference>
<evidence type="ECO:0000313" key="5">
    <source>
        <dbReference type="EMBL" id="KAK1923178.1"/>
    </source>
</evidence>
<feature type="domain" description="EVE" evidence="4">
    <location>
        <begin position="3"/>
        <end position="173"/>
    </location>
</feature>
<evidence type="ECO:0000259" key="4">
    <source>
        <dbReference type="Pfam" id="PF01878"/>
    </source>
</evidence>
<dbReference type="InterPro" id="IPR047197">
    <property type="entry name" value="THYN1-like_EVE"/>
</dbReference>
<dbReference type="InterPro" id="IPR015947">
    <property type="entry name" value="PUA-like_sf"/>
</dbReference>
<organism evidence="5 6">
    <name type="scientific">Papiliotrema laurentii</name>
    <name type="common">Cryptococcus laurentii</name>
    <dbReference type="NCBI Taxonomy" id="5418"/>
    <lineage>
        <taxon>Eukaryota</taxon>
        <taxon>Fungi</taxon>
        <taxon>Dikarya</taxon>
        <taxon>Basidiomycota</taxon>
        <taxon>Agaricomycotina</taxon>
        <taxon>Tremellomycetes</taxon>
        <taxon>Tremellales</taxon>
        <taxon>Rhynchogastremaceae</taxon>
        <taxon>Papiliotrema</taxon>
    </lineage>
</organism>
<comment type="caution">
    <text evidence="5">The sequence shown here is derived from an EMBL/GenBank/DDBJ whole genome shotgun (WGS) entry which is preliminary data.</text>
</comment>
<dbReference type="InterPro" id="IPR002740">
    <property type="entry name" value="EVE_domain"/>
</dbReference>
<dbReference type="InterPro" id="IPR052181">
    <property type="entry name" value="5hmC_binding"/>
</dbReference>
<comment type="subcellular location">
    <subcellularLocation>
        <location evidence="1">Nucleus</location>
    </subcellularLocation>
</comment>
<keyword evidence="6" id="KW-1185">Reference proteome</keyword>
<reference evidence="5" key="1">
    <citation type="submission" date="2023-02" db="EMBL/GenBank/DDBJ databases">
        <title>Identification and recombinant expression of a fungal hydrolase from Papiliotrema laurentii that hydrolyzes apple cutin and clears colloidal polyester polyurethane.</title>
        <authorList>
            <consortium name="DOE Joint Genome Institute"/>
            <person name="Roman V.A."/>
            <person name="Bojanowski C."/>
            <person name="Crable B.R."/>
            <person name="Wagner D.N."/>
            <person name="Hung C.S."/>
            <person name="Nadeau L.J."/>
            <person name="Schratz L."/>
            <person name="Haridas S."/>
            <person name="Pangilinan J."/>
            <person name="Lipzen A."/>
            <person name="Na H."/>
            <person name="Yan M."/>
            <person name="Ng V."/>
            <person name="Grigoriev I.V."/>
            <person name="Spatafora J.W."/>
            <person name="Barlow D."/>
            <person name="Biffinger J."/>
            <person name="Kelley-Loughnane N."/>
            <person name="Varaljay V.A."/>
            <person name="Crookes-Goodson W.J."/>
        </authorList>
    </citation>
    <scope>NUCLEOTIDE SEQUENCE</scope>
    <source>
        <strain evidence="5">5307AH</strain>
    </source>
</reference>
<dbReference type="Gene3D" id="3.10.590.10">
    <property type="entry name" value="ph1033 like domains"/>
    <property type="match status" value="1"/>
</dbReference>
<evidence type="ECO:0000313" key="6">
    <source>
        <dbReference type="Proteomes" id="UP001182556"/>
    </source>
</evidence>
<evidence type="ECO:0000256" key="2">
    <source>
        <dbReference type="ARBA" id="ARBA00023242"/>
    </source>
</evidence>
<dbReference type="Proteomes" id="UP001182556">
    <property type="component" value="Unassembled WGS sequence"/>
</dbReference>
<evidence type="ECO:0000256" key="1">
    <source>
        <dbReference type="ARBA" id="ARBA00004123"/>
    </source>
</evidence>
<evidence type="ECO:0000256" key="3">
    <source>
        <dbReference type="SAM" id="MobiDB-lite"/>
    </source>
</evidence>
<name>A0AAD9CZB7_PAPLA</name>
<keyword evidence="2" id="KW-0539">Nucleus</keyword>
<protein>
    <submittedName>
        <fullName evidence="5">EVE domain-containing protein</fullName>
    </submittedName>
</protein>
<sequence>MAWLMKAEPDSRVVKGKDVKFSIDDFEKMGVSPWDGVRNHEAKNIMKTKMKVGDKVLFYHSNCKVPGVFALAEVAKEGYPDYTAWDESHPYFDAKSDKDNPTWYMVDVRFTSRLTHPPTLALIKHLTSLPSLPAQVEYISPEGLKALKEMPLVNRGRLSVQPVSEAAYEAVVKLGTKGGWDDLIPMAKGKKPSKSVAEPTEEQAAPPPEHTPAKPANKRKSQPSVQKGNQSKVEPQNGERRSKRIRKQS</sequence>
<dbReference type="PANTHER" id="PTHR14087">
    <property type="entry name" value="THYMOCYTE NUCLEAR PROTEIN 1"/>
    <property type="match status" value="1"/>
</dbReference>